<dbReference type="InterPro" id="IPR000160">
    <property type="entry name" value="GGDEF_dom"/>
</dbReference>
<evidence type="ECO:0000313" key="9">
    <source>
        <dbReference type="Proteomes" id="UP000019364"/>
    </source>
</evidence>
<dbReference type="InterPro" id="IPR029016">
    <property type="entry name" value="GAF-like_dom_sf"/>
</dbReference>
<feature type="domain" description="Phytochrome chromophore attachment site" evidence="5">
    <location>
        <begin position="171"/>
        <end position="328"/>
    </location>
</feature>
<dbReference type="CDD" id="cd01949">
    <property type="entry name" value="GGDEF"/>
    <property type="match status" value="1"/>
</dbReference>
<feature type="domain" description="GGDEF" evidence="7">
    <location>
        <begin position="711"/>
        <end position="847"/>
    </location>
</feature>
<dbReference type="Gene3D" id="3.30.450.40">
    <property type="match status" value="1"/>
</dbReference>
<dbReference type="PANTHER" id="PTHR45138">
    <property type="entry name" value="REGULATORY COMPONENTS OF SENSORY TRANSDUCTION SYSTEM"/>
    <property type="match status" value="1"/>
</dbReference>
<evidence type="ECO:0000259" key="7">
    <source>
        <dbReference type="PROSITE" id="PS50887"/>
    </source>
</evidence>
<dbReference type="SUPFAM" id="SSF55073">
    <property type="entry name" value="Nucleotide cyclase"/>
    <property type="match status" value="1"/>
</dbReference>
<dbReference type="STRING" id="1236976.JCM16418_489"/>
<dbReference type="SMART" id="SM00267">
    <property type="entry name" value="GGDEF"/>
    <property type="match status" value="1"/>
</dbReference>
<dbReference type="Proteomes" id="UP000019364">
    <property type="component" value="Unassembled WGS sequence"/>
</dbReference>
<dbReference type="GO" id="GO:0043709">
    <property type="term" value="P:cell adhesion involved in single-species biofilm formation"/>
    <property type="evidence" value="ECO:0007669"/>
    <property type="project" value="TreeGrafter"/>
</dbReference>
<evidence type="ECO:0000256" key="4">
    <source>
        <dbReference type="ARBA" id="ARBA00023170"/>
    </source>
</evidence>
<dbReference type="eggNOG" id="COG3706">
    <property type="taxonomic scope" value="Bacteria"/>
</dbReference>
<dbReference type="PANTHER" id="PTHR45138:SF9">
    <property type="entry name" value="DIGUANYLATE CYCLASE DGCM-RELATED"/>
    <property type="match status" value="1"/>
</dbReference>
<dbReference type="CDD" id="cd00130">
    <property type="entry name" value="PAS"/>
    <property type="match status" value="1"/>
</dbReference>
<accession>W7Y6J4</accession>
<dbReference type="SUPFAM" id="SSF55785">
    <property type="entry name" value="PYP-like sensor domain (PAS domain)"/>
    <property type="match status" value="2"/>
</dbReference>
<keyword evidence="9" id="KW-1185">Reference proteome</keyword>
<dbReference type="eggNOG" id="COG4251">
    <property type="taxonomic scope" value="Bacteria"/>
</dbReference>
<dbReference type="InterPro" id="IPR003018">
    <property type="entry name" value="GAF"/>
</dbReference>
<dbReference type="InterPro" id="IPR035965">
    <property type="entry name" value="PAS-like_dom_sf"/>
</dbReference>
<comment type="caution">
    <text evidence="8">The sequence shown here is derived from an EMBL/GenBank/DDBJ whole genome shotgun (WGS) entry which is preliminary data.</text>
</comment>
<dbReference type="PROSITE" id="PS50887">
    <property type="entry name" value="GGDEF"/>
    <property type="match status" value="1"/>
</dbReference>
<dbReference type="NCBIfam" id="TIGR00229">
    <property type="entry name" value="sensory_box"/>
    <property type="match status" value="1"/>
</dbReference>
<sequence>MSHSQGRKEKDVLNRTLLTEGDFLLKENIDLTNCDKEPIHIPGLIQPHGMLLAVTQDMDLRIMQCSVNTSEFLGQTPEELLGKSLIEIIGAEQMDQMLLEIKRQEQDPIDLHYMNFKIDVMGEISEFYGIIHESEDLIILELEPAEASTTPTISDFEWIQSFFRKMKQTENRIEASQLAAEQLKLMLDYDRVMVYEFDEQWNGKVIAEAKEQELEPFLGHHYPASDIPKQARELYLRNWLRTIVDVNYTPVKVMSLPNSENKPLNLSLSILRSVSPLHIEYLQNMGVGATLTISLIHENKLWGMITCHHYAPKYVTHRVRNLCNFLGNFFSSELFQRQQLDDYQSEIHVKSLANHVTSIFIGNTSSSKVMEQLELEQSALLEMMNASGAAVVYHNKTALFGKTPMIDQIHDLAAWMKHRSKEYVYYSSALSLEFEGAIPYKDIASGALYLALSSDYKDYIIWFRPEVVQVVHWAGDPEKAVLKENDGVRLSPRKSFEKWKHVVQSTSLPWKSRELRSLGDLKTIILRQTENQRRQAEEESQLNARILMENEKRYLQLMELSPVAFFTISEGKIVYLNQQALKLLKAGPTEELLGKSFLNFVQQDARHSLERHMSILEHSTQLITSDEPFISTQGVEMLLELTMAHVTYGGKPSIFAIARRKIGDDEQGDFAEMTRQLKNYVNTDALTEISNRRYFTESLNKEIQQGTDQLRELSVLLLDIDNFHSYNALYGYQAADTCLQWIADVLEAFGNPKGVVLSRFEGGTFALYWAGASLEQAVELAEQIRQAVISMKIPRNPSNPEDCLTVSLGVTSFQNVQLSASDMLYQAERALMKAKQEGKNRVALIEHMN</sequence>
<dbReference type="GO" id="GO:0005886">
    <property type="term" value="C:plasma membrane"/>
    <property type="evidence" value="ECO:0007669"/>
    <property type="project" value="TreeGrafter"/>
</dbReference>
<dbReference type="PROSITE" id="PS50112">
    <property type="entry name" value="PAS"/>
    <property type="match status" value="1"/>
</dbReference>
<dbReference type="Gene3D" id="3.30.70.270">
    <property type="match status" value="1"/>
</dbReference>
<evidence type="ECO:0000256" key="2">
    <source>
        <dbReference type="ARBA" id="ARBA00022606"/>
    </source>
</evidence>
<evidence type="ECO:0000256" key="3">
    <source>
        <dbReference type="ARBA" id="ARBA00022991"/>
    </source>
</evidence>
<keyword evidence="2" id="KW-0716">Sensory transduction</keyword>
<dbReference type="OrthoDB" id="9766459at2"/>
<keyword evidence="3" id="KW-0157">Chromophore</keyword>
<dbReference type="Pfam" id="PF00989">
    <property type="entry name" value="PAS"/>
    <property type="match status" value="1"/>
</dbReference>
<dbReference type="InterPro" id="IPR013515">
    <property type="entry name" value="Phytochrome_cen-reg"/>
</dbReference>
<dbReference type="GO" id="GO:0052621">
    <property type="term" value="F:diguanylate cyclase activity"/>
    <property type="evidence" value="ECO:0007669"/>
    <property type="project" value="TreeGrafter"/>
</dbReference>
<dbReference type="AlphaFoldDB" id="W7Y6J4"/>
<dbReference type="InterPro" id="IPR000014">
    <property type="entry name" value="PAS"/>
</dbReference>
<dbReference type="GO" id="GO:1902201">
    <property type="term" value="P:negative regulation of bacterial-type flagellum-dependent cell motility"/>
    <property type="evidence" value="ECO:0007669"/>
    <property type="project" value="TreeGrafter"/>
</dbReference>
<gene>
    <name evidence="8" type="ORF">JCM16418_489</name>
</gene>
<dbReference type="Pfam" id="PF00990">
    <property type="entry name" value="GGDEF"/>
    <property type="match status" value="1"/>
</dbReference>
<dbReference type="InterPro" id="IPR013654">
    <property type="entry name" value="PAS_2"/>
</dbReference>
<dbReference type="Pfam" id="PF00360">
    <property type="entry name" value="PHY"/>
    <property type="match status" value="1"/>
</dbReference>
<dbReference type="InterPro" id="IPR043128">
    <property type="entry name" value="Rev_trsase/Diguanyl_cyclase"/>
</dbReference>
<evidence type="ECO:0000259" key="5">
    <source>
        <dbReference type="PROSITE" id="PS50046"/>
    </source>
</evidence>
<dbReference type="PRINTS" id="PR01033">
    <property type="entry name" value="PHYTOCHROME"/>
</dbReference>
<evidence type="ECO:0000313" key="8">
    <source>
        <dbReference type="EMBL" id="GAF06530.1"/>
    </source>
</evidence>
<dbReference type="PROSITE" id="PS50046">
    <property type="entry name" value="PHYTOCHROME_2"/>
    <property type="match status" value="1"/>
</dbReference>
<dbReference type="InterPro" id="IPR001294">
    <property type="entry name" value="Phytochrome"/>
</dbReference>
<dbReference type="GO" id="GO:0009584">
    <property type="term" value="P:detection of visible light"/>
    <property type="evidence" value="ECO:0007669"/>
    <property type="project" value="InterPro"/>
</dbReference>
<dbReference type="GO" id="GO:0009881">
    <property type="term" value="F:photoreceptor activity"/>
    <property type="evidence" value="ECO:0007669"/>
    <property type="project" value="UniProtKB-KW"/>
</dbReference>
<dbReference type="Gene3D" id="3.30.450.270">
    <property type="match status" value="1"/>
</dbReference>
<dbReference type="InterPro" id="IPR016132">
    <property type="entry name" value="Phyto_chromo_attachment"/>
</dbReference>
<organism evidence="8 9">
    <name type="scientific">Paenibacillus pini JCM 16418</name>
    <dbReference type="NCBI Taxonomy" id="1236976"/>
    <lineage>
        <taxon>Bacteria</taxon>
        <taxon>Bacillati</taxon>
        <taxon>Bacillota</taxon>
        <taxon>Bacilli</taxon>
        <taxon>Bacillales</taxon>
        <taxon>Paenibacillaceae</taxon>
        <taxon>Paenibacillus</taxon>
    </lineage>
</organism>
<dbReference type="RefSeq" id="WP_036645635.1">
    <property type="nucleotide sequence ID" value="NZ_BAVZ01000001.1"/>
</dbReference>
<dbReference type="InterPro" id="IPR029787">
    <property type="entry name" value="Nucleotide_cyclase"/>
</dbReference>
<dbReference type="Pfam" id="PF08446">
    <property type="entry name" value="PAS_2"/>
    <property type="match status" value="1"/>
</dbReference>
<reference evidence="8 9" key="1">
    <citation type="journal article" date="2014" name="Genome Announc.">
        <title>Draft Genome Sequence of Paenibacillus pini JCM 16418T, Isolated from the Rhizosphere of Pine Tree.</title>
        <authorList>
            <person name="Yuki M."/>
            <person name="Oshima K."/>
            <person name="Suda W."/>
            <person name="Oshida Y."/>
            <person name="Kitamura K."/>
            <person name="Iida Y."/>
            <person name="Hattori M."/>
            <person name="Ohkuma M."/>
        </authorList>
    </citation>
    <scope>NUCLEOTIDE SEQUENCE [LARGE SCALE GENOMIC DNA]</scope>
    <source>
        <strain evidence="8 9">JCM 16418</strain>
    </source>
</reference>
<dbReference type="Pfam" id="PF01590">
    <property type="entry name" value="GAF"/>
    <property type="match status" value="1"/>
</dbReference>
<dbReference type="Gene3D" id="3.30.450.20">
    <property type="entry name" value="PAS domain"/>
    <property type="match status" value="2"/>
</dbReference>
<proteinExistence type="predicted"/>
<dbReference type="EMBL" id="BAVZ01000001">
    <property type="protein sequence ID" value="GAF06530.1"/>
    <property type="molecule type" value="Genomic_DNA"/>
</dbReference>
<feature type="domain" description="PAS" evidence="6">
    <location>
        <begin position="57"/>
        <end position="108"/>
    </location>
</feature>
<protein>
    <submittedName>
        <fullName evidence="8">Phytochrome</fullName>
    </submittedName>
</protein>
<dbReference type="GO" id="GO:0006355">
    <property type="term" value="P:regulation of DNA-templated transcription"/>
    <property type="evidence" value="ECO:0007669"/>
    <property type="project" value="InterPro"/>
</dbReference>
<evidence type="ECO:0000259" key="6">
    <source>
        <dbReference type="PROSITE" id="PS50112"/>
    </source>
</evidence>
<dbReference type="SMART" id="SM00091">
    <property type="entry name" value="PAS"/>
    <property type="match status" value="2"/>
</dbReference>
<evidence type="ECO:0000256" key="1">
    <source>
        <dbReference type="ARBA" id="ARBA00022543"/>
    </source>
</evidence>
<dbReference type="InterPro" id="IPR013767">
    <property type="entry name" value="PAS_fold"/>
</dbReference>
<name>W7Y6J4_9BACL</name>
<dbReference type="NCBIfam" id="TIGR00254">
    <property type="entry name" value="GGDEF"/>
    <property type="match status" value="1"/>
</dbReference>
<dbReference type="InterPro" id="IPR043150">
    <property type="entry name" value="Phytochrome_PHY_sf"/>
</dbReference>
<keyword evidence="4" id="KW-0675">Receptor</keyword>
<dbReference type="InterPro" id="IPR050469">
    <property type="entry name" value="Diguanylate_Cyclase"/>
</dbReference>
<dbReference type="SUPFAM" id="SSF55781">
    <property type="entry name" value="GAF domain-like"/>
    <property type="match status" value="2"/>
</dbReference>
<keyword evidence="1" id="KW-0600">Photoreceptor protein</keyword>